<gene>
    <name evidence="2" type="ORF">QE152_g6075</name>
</gene>
<proteinExistence type="predicted"/>
<evidence type="ECO:0000313" key="2">
    <source>
        <dbReference type="EMBL" id="KAK9746591.1"/>
    </source>
</evidence>
<dbReference type="EMBL" id="JASPKY010000039">
    <property type="protein sequence ID" value="KAK9746591.1"/>
    <property type="molecule type" value="Genomic_DNA"/>
</dbReference>
<dbReference type="Proteomes" id="UP001458880">
    <property type="component" value="Unassembled WGS sequence"/>
</dbReference>
<feature type="chain" id="PRO_5043643196" evidence="1">
    <location>
        <begin position="21"/>
        <end position="325"/>
    </location>
</feature>
<keyword evidence="1" id="KW-0732">Signal</keyword>
<dbReference type="PANTHER" id="PTHR47890">
    <property type="entry name" value="LD24308P"/>
    <property type="match status" value="1"/>
</dbReference>
<keyword evidence="3" id="KW-1185">Reference proteome</keyword>
<protein>
    <submittedName>
        <fullName evidence="2">Uncharacterized protein</fullName>
    </submittedName>
</protein>
<feature type="signal peptide" evidence="1">
    <location>
        <begin position="1"/>
        <end position="20"/>
    </location>
</feature>
<dbReference type="InterPro" id="IPR032062">
    <property type="entry name" value="DUF4803"/>
</dbReference>
<evidence type="ECO:0000256" key="1">
    <source>
        <dbReference type="SAM" id="SignalP"/>
    </source>
</evidence>
<comment type="caution">
    <text evidence="2">The sequence shown here is derived from an EMBL/GenBank/DDBJ whole genome shotgun (WGS) entry which is preliminary data.</text>
</comment>
<name>A0AAW1MG01_POPJA</name>
<evidence type="ECO:0000313" key="3">
    <source>
        <dbReference type="Proteomes" id="UP001458880"/>
    </source>
</evidence>
<accession>A0AAW1MG01</accession>
<reference evidence="2 3" key="1">
    <citation type="journal article" date="2024" name="BMC Genomics">
        <title>De novo assembly and annotation of Popillia japonica's genome with initial clues to its potential as an invasive pest.</title>
        <authorList>
            <person name="Cucini C."/>
            <person name="Boschi S."/>
            <person name="Funari R."/>
            <person name="Cardaioli E."/>
            <person name="Iannotti N."/>
            <person name="Marturano G."/>
            <person name="Paoli F."/>
            <person name="Bruttini M."/>
            <person name="Carapelli A."/>
            <person name="Frati F."/>
            <person name="Nardi F."/>
        </authorList>
    </citation>
    <scope>NUCLEOTIDE SEQUENCE [LARGE SCALE GENOMIC DNA]</scope>
    <source>
        <strain evidence="2">DMR45628</strain>
    </source>
</reference>
<sequence>MTKYCVLILGCLWIIPNALSSTEQTFPSIANLTQTIVESGWKMLENHSDIKRDKSIQQKQSRMFQKIKHVIEILEQLQEPIYAISYPVFYDVALSAAETTRDETIFYDFLSFMQKVDMEYDRLKSYSAEGKTVHSSTMVDFAKKAVSHQDSSIKMRMEKIHELVSSTMVDFAKKAVSHQDSSIKMRMEKIHELVVPIYSWGSRGGILKLLTNNKDVFDAIIRISAQSPHQYLYNVFNKIAITEIKAYAVIQLSYAILELYGQGNFARESKLATAQFQKILRELTEETIKVTEKLSREYWKDDPAQYRKGENYLEISRLQIARICH</sequence>
<dbReference type="PANTHER" id="PTHR47890:SF1">
    <property type="entry name" value="LD24308P"/>
    <property type="match status" value="1"/>
</dbReference>
<organism evidence="2 3">
    <name type="scientific">Popillia japonica</name>
    <name type="common">Japanese beetle</name>
    <dbReference type="NCBI Taxonomy" id="7064"/>
    <lineage>
        <taxon>Eukaryota</taxon>
        <taxon>Metazoa</taxon>
        <taxon>Ecdysozoa</taxon>
        <taxon>Arthropoda</taxon>
        <taxon>Hexapoda</taxon>
        <taxon>Insecta</taxon>
        <taxon>Pterygota</taxon>
        <taxon>Neoptera</taxon>
        <taxon>Endopterygota</taxon>
        <taxon>Coleoptera</taxon>
        <taxon>Polyphaga</taxon>
        <taxon>Scarabaeiformia</taxon>
        <taxon>Scarabaeidae</taxon>
        <taxon>Rutelinae</taxon>
        <taxon>Popillia</taxon>
    </lineage>
</organism>
<dbReference type="AlphaFoldDB" id="A0AAW1MG01"/>
<dbReference type="Pfam" id="PF16061">
    <property type="entry name" value="DUF4803"/>
    <property type="match status" value="1"/>
</dbReference>